<reference evidence="2" key="1">
    <citation type="submission" date="2021-07" db="EMBL/GenBank/DDBJ databases">
        <authorList>
            <person name="Branca A.L. A."/>
        </authorList>
    </citation>
    <scope>NUCLEOTIDE SEQUENCE</scope>
</reference>
<dbReference type="CDD" id="cd05120">
    <property type="entry name" value="APH_ChoK_like"/>
    <property type="match status" value="1"/>
</dbReference>
<protein>
    <recommendedName>
        <fullName evidence="1">Aminoglycoside phosphotransferase domain-containing protein</fullName>
    </recommendedName>
</protein>
<dbReference type="SUPFAM" id="SSF56112">
    <property type="entry name" value="Protein kinase-like (PK-like)"/>
    <property type="match status" value="1"/>
</dbReference>
<accession>A0A9W4INJ5</accession>
<organism evidence="2 3">
    <name type="scientific">Penicillium salamii</name>
    <dbReference type="NCBI Taxonomy" id="1612424"/>
    <lineage>
        <taxon>Eukaryota</taxon>
        <taxon>Fungi</taxon>
        <taxon>Dikarya</taxon>
        <taxon>Ascomycota</taxon>
        <taxon>Pezizomycotina</taxon>
        <taxon>Eurotiomycetes</taxon>
        <taxon>Eurotiomycetidae</taxon>
        <taxon>Eurotiales</taxon>
        <taxon>Aspergillaceae</taxon>
        <taxon>Penicillium</taxon>
    </lineage>
</organism>
<dbReference type="Proteomes" id="UP001152646">
    <property type="component" value="Unassembled WGS sequence"/>
</dbReference>
<dbReference type="InterPro" id="IPR002575">
    <property type="entry name" value="Aminoglycoside_PTrfase"/>
</dbReference>
<proteinExistence type="predicted"/>
<dbReference type="PANTHER" id="PTHR21310">
    <property type="entry name" value="AMINOGLYCOSIDE PHOSPHOTRANSFERASE-RELATED-RELATED"/>
    <property type="match status" value="1"/>
</dbReference>
<feature type="domain" description="Aminoglycoside phosphotransferase" evidence="1">
    <location>
        <begin position="60"/>
        <end position="226"/>
    </location>
</feature>
<name>A0A9W4INJ5_9EURO</name>
<dbReference type="PANTHER" id="PTHR21310:SF58">
    <property type="entry name" value="AMINOGLYCOSIDE PHOSPHOTRANSFERASE DOMAIN-CONTAINING PROTEIN"/>
    <property type="match status" value="1"/>
</dbReference>
<evidence type="ECO:0000313" key="2">
    <source>
        <dbReference type="EMBL" id="CAG8311654.1"/>
    </source>
</evidence>
<dbReference type="EMBL" id="CAJVPA010000088">
    <property type="protein sequence ID" value="CAG8311654.1"/>
    <property type="molecule type" value="Genomic_DNA"/>
</dbReference>
<comment type="caution">
    <text evidence="2">The sequence shown here is derived from an EMBL/GenBank/DDBJ whole genome shotgun (WGS) entry which is preliminary data.</text>
</comment>
<dbReference type="OrthoDB" id="8300194at2759"/>
<dbReference type="AlphaFoldDB" id="A0A9W4INJ5"/>
<dbReference type="Pfam" id="PF01636">
    <property type="entry name" value="APH"/>
    <property type="match status" value="1"/>
</dbReference>
<evidence type="ECO:0000259" key="1">
    <source>
        <dbReference type="Pfam" id="PF01636"/>
    </source>
</evidence>
<gene>
    <name evidence="2" type="ORF">PSALAMII_LOCUS2161</name>
</gene>
<dbReference type="InterPro" id="IPR011009">
    <property type="entry name" value="Kinase-like_dom_sf"/>
</dbReference>
<evidence type="ECO:0000313" key="3">
    <source>
        <dbReference type="Proteomes" id="UP001152646"/>
    </source>
</evidence>
<dbReference type="InterPro" id="IPR051678">
    <property type="entry name" value="AGP_Transferase"/>
</dbReference>
<dbReference type="Gene3D" id="3.90.1200.10">
    <property type="match status" value="1"/>
</dbReference>
<sequence>MTEPNYTVWVPGMNEMENDWRPSRYLPSPEGTLLSQTLHRKIIRISEDRVVKFGFNLNPSEAANLQSVAENTTIPVPKPYDVGWEDGKVTSIEMDYMPGNPLDKVWPSMDSTQRLSIANQLQGYISQLRKLKGDFIGSADRGKITYGSLFAIRCGPFDSEKAFNKWRLSDIKRDLKDPMKPCVMFALPDDHEILFTHGDISARNINVDENGNITGILDWETSGWYPKYWGYVESVHQRSDPDGWTDYHSIIFPDRYERDFINCVFMDKFTRYN</sequence>